<reference evidence="2" key="1">
    <citation type="submission" date="2006-07" db="EMBL/GenBank/DDBJ databases">
        <authorList>
            <person name="Qin X."/>
            <person name="Weinstock G.M."/>
        </authorList>
    </citation>
    <scope>NUCLEOTIDE SEQUENCE [LARGE SCALE GENOMIC DNA]</scope>
    <source>
        <strain evidence="2">ATCC 10953</strain>
    </source>
</reference>
<reference evidence="2" key="2">
    <citation type="submission" date="2007-05" db="EMBL/GenBank/DDBJ databases">
        <title>Genome sequence of Fusobacterium nucleatum subspecies polymorphum - a genetically tractable Fusobacterium.</title>
        <authorList>
            <person name="Karpathy S.E."/>
            <person name="Xiang Q."/>
            <person name="Gioia J."/>
            <person name="Jiang H."/>
            <person name="Liu Y."/>
            <person name="Petrosino J.F."/>
            <person name="Yerrapragada S."/>
            <person name="Fox G.E."/>
            <person name="Kinder Haake S."/>
            <person name="Weinstock G.M."/>
            <person name="Highlander S.K."/>
        </authorList>
    </citation>
    <scope>NUCLEOTIDE SEQUENCE [LARGE SCALE GENOMIC DNA]</scope>
    <source>
        <strain evidence="2">ATCC 10953</strain>
    </source>
</reference>
<dbReference type="Gene3D" id="1.10.260.40">
    <property type="entry name" value="lambda repressor-like DNA-binding domains"/>
    <property type="match status" value="1"/>
</dbReference>
<dbReference type="PANTHER" id="PTHR37301">
    <property type="entry name" value="DNA-BINDING PROTEIN-RELATED"/>
    <property type="match status" value="1"/>
</dbReference>
<proteinExistence type="predicted"/>
<dbReference type="GeneID" id="60510305"/>
<dbReference type="Pfam" id="PF13443">
    <property type="entry name" value="HTH_26"/>
    <property type="match status" value="1"/>
</dbReference>
<dbReference type="GO" id="GO:0003677">
    <property type="term" value="F:DNA binding"/>
    <property type="evidence" value="ECO:0007669"/>
    <property type="project" value="InterPro"/>
</dbReference>
<name>A5TSG3_FUSNP</name>
<accession>A5TSG3</accession>
<sequence length="70" mass="8102">MNVSYQPLWNILENKKMKKKDLIEMANISENCVANMGNNKYVSMVNIGRICKALECTPNDVFQFCVKDDR</sequence>
<dbReference type="Proteomes" id="UP000001921">
    <property type="component" value="Chromosome"/>
</dbReference>
<dbReference type="HOGENOM" id="CLU_066192_31_1_0"/>
<evidence type="ECO:0000259" key="1">
    <source>
        <dbReference type="Pfam" id="PF13443"/>
    </source>
</evidence>
<dbReference type="PANTHER" id="PTHR37301:SF1">
    <property type="entry name" value="DNA-BINDING PROTEIN"/>
    <property type="match status" value="1"/>
</dbReference>
<dbReference type="RefSeq" id="WP_005895200.1">
    <property type="nucleotide sequence ID" value="NZ_CM000440.1"/>
</dbReference>
<dbReference type="EMBL" id="CM000440">
    <property type="protein sequence ID" value="EDK87838.1"/>
    <property type="molecule type" value="Genomic_DNA"/>
</dbReference>
<dbReference type="InterPro" id="IPR010982">
    <property type="entry name" value="Lambda_DNA-bd_dom_sf"/>
</dbReference>
<protein>
    <recommendedName>
        <fullName evidence="1">HTH cro/C1-type domain-containing protein</fullName>
    </recommendedName>
</protein>
<organism evidence="2">
    <name type="scientific">Fusobacterium polymorphum ATCC 10953</name>
    <dbReference type="NCBI Taxonomy" id="393480"/>
    <lineage>
        <taxon>Bacteria</taxon>
        <taxon>Fusobacteriati</taxon>
        <taxon>Fusobacteriota</taxon>
        <taxon>Fusobacteriia</taxon>
        <taxon>Fusobacteriales</taxon>
        <taxon>Fusobacteriaceae</taxon>
        <taxon>Fusobacterium</taxon>
    </lineage>
</organism>
<dbReference type="InterPro" id="IPR001387">
    <property type="entry name" value="Cro/C1-type_HTH"/>
</dbReference>
<evidence type="ECO:0000313" key="2">
    <source>
        <dbReference type="EMBL" id="EDK87838.1"/>
    </source>
</evidence>
<gene>
    <name evidence="2" type="ORF">FNP_0019</name>
</gene>
<feature type="domain" description="HTH cro/C1-type" evidence="1">
    <location>
        <begin position="8"/>
        <end position="64"/>
    </location>
</feature>
<dbReference type="REBASE" id="20688">
    <property type="entry name" value="C.FnuPORF20P"/>
</dbReference>
<dbReference type="eggNOG" id="COG3655">
    <property type="taxonomic scope" value="Bacteria"/>
</dbReference>
<dbReference type="SUPFAM" id="SSF47413">
    <property type="entry name" value="lambda repressor-like DNA-binding domains"/>
    <property type="match status" value="1"/>
</dbReference>
<dbReference type="AlphaFoldDB" id="A5TSG3"/>